<feature type="compositionally biased region" description="Polar residues" evidence="5">
    <location>
        <begin position="270"/>
        <end position="280"/>
    </location>
</feature>
<evidence type="ECO:0000256" key="3">
    <source>
        <dbReference type="ARBA" id="ARBA00022989"/>
    </source>
</evidence>
<evidence type="ECO:0000313" key="8">
    <source>
        <dbReference type="EMBL" id="KAF2492009.1"/>
    </source>
</evidence>
<dbReference type="Proteomes" id="UP000799750">
    <property type="component" value="Unassembled WGS sequence"/>
</dbReference>
<reference evidence="8" key="1">
    <citation type="journal article" date="2020" name="Stud. Mycol.">
        <title>101 Dothideomycetes genomes: a test case for predicting lifestyles and emergence of pathogens.</title>
        <authorList>
            <person name="Haridas S."/>
            <person name="Albert R."/>
            <person name="Binder M."/>
            <person name="Bloem J."/>
            <person name="Labutti K."/>
            <person name="Salamov A."/>
            <person name="Andreopoulos B."/>
            <person name="Baker S."/>
            <person name="Barry K."/>
            <person name="Bills G."/>
            <person name="Bluhm B."/>
            <person name="Cannon C."/>
            <person name="Castanera R."/>
            <person name="Culley D."/>
            <person name="Daum C."/>
            <person name="Ezra D."/>
            <person name="Gonzalez J."/>
            <person name="Henrissat B."/>
            <person name="Kuo A."/>
            <person name="Liang C."/>
            <person name="Lipzen A."/>
            <person name="Lutzoni F."/>
            <person name="Magnuson J."/>
            <person name="Mondo S."/>
            <person name="Nolan M."/>
            <person name="Ohm R."/>
            <person name="Pangilinan J."/>
            <person name="Park H.-J."/>
            <person name="Ramirez L."/>
            <person name="Alfaro M."/>
            <person name="Sun H."/>
            <person name="Tritt A."/>
            <person name="Yoshinaga Y."/>
            <person name="Zwiers L.-H."/>
            <person name="Turgeon B."/>
            <person name="Goodwin S."/>
            <person name="Spatafora J."/>
            <person name="Crous P."/>
            <person name="Grigoriev I."/>
        </authorList>
    </citation>
    <scope>NUCLEOTIDE SEQUENCE</scope>
    <source>
        <strain evidence="8">CBS 269.34</strain>
    </source>
</reference>
<feature type="transmembrane region" description="Helical" evidence="6">
    <location>
        <begin position="47"/>
        <end position="70"/>
    </location>
</feature>
<dbReference type="GO" id="GO:0004930">
    <property type="term" value="F:G protein-coupled receptor activity"/>
    <property type="evidence" value="ECO:0007669"/>
    <property type="project" value="TreeGrafter"/>
</dbReference>
<dbReference type="PANTHER" id="PTHR23112">
    <property type="entry name" value="G PROTEIN-COUPLED RECEPTOR 157-RELATED"/>
    <property type="match status" value="1"/>
</dbReference>
<name>A0A6A6QIU4_9PEZI</name>
<feature type="domain" description="G protein-coupled receptor GPR1/2/3 C-terminal" evidence="7">
    <location>
        <begin position="4"/>
        <end position="77"/>
    </location>
</feature>
<dbReference type="PANTHER" id="PTHR23112:SF37">
    <property type="entry name" value="G PROTEIN-COUPLED RECEPTOR GPR1"/>
    <property type="match status" value="1"/>
</dbReference>
<dbReference type="EMBL" id="MU004194">
    <property type="protein sequence ID" value="KAF2492009.1"/>
    <property type="molecule type" value="Genomic_DNA"/>
</dbReference>
<sequence>MTGQRARIQRQIRLQFIYPLIYVCMWIFPFTLHCLQYQDRYAQHPPFALSILVVLCLTSMGTVDCLIFSLRERPWRHMPRSDHTFWGSFVCWHGNRHGEYAQGSRQGSHASDVDSRRSSANAGGAVHPTAESSRRVSVFIPRASTAPTAILPGRTFSRYSIRPPKLLSGPTEQEKNAAEMARERLRVEQEDRRQARIRANEKAAIAAAAAVERVALAEEEKKECAGGGVCSQSTGNGRLDLEEISADEKATTGVADRAALSKQEQERDTSGSLYSQSTGGVQLDLEQIEADEETMATVMAGHTALASYAQEEETSGSSYSQSTGGNPRIVELGDTTDGGDSGNETSSMPEKFEEV</sequence>
<evidence type="ECO:0000256" key="1">
    <source>
        <dbReference type="ARBA" id="ARBA00004141"/>
    </source>
</evidence>
<feature type="transmembrane region" description="Helical" evidence="6">
    <location>
        <begin position="12"/>
        <end position="32"/>
    </location>
</feature>
<feature type="region of interest" description="Disordered" evidence="5">
    <location>
        <begin position="306"/>
        <end position="355"/>
    </location>
</feature>
<evidence type="ECO:0000256" key="6">
    <source>
        <dbReference type="SAM" id="Phobius"/>
    </source>
</evidence>
<dbReference type="AlphaFoldDB" id="A0A6A6QIU4"/>
<dbReference type="GO" id="GO:0005886">
    <property type="term" value="C:plasma membrane"/>
    <property type="evidence" value="ECO:0007669"/>
    <property type="project" value="TreeGrafter"/>
</dbReference>
<dbReference type="OrthoDB" id="5368598at2759"/>
<accession>A0A6A6QIU4</accession>
<feature type="region of interest" description="Disordered" evidence="5">
    <location>
        <begin position="102"/>
        <end position="129"/>
    </location>
</feature>
<evidence type="ECO:0000259" key="7">
    <source>
        <dbReference type="Pfam" id="PF11970"/>
    </source>
</evidence>
<evidence type="ECO:0000256" key="5">
    <source>
        <dbReference type="SAM" id="MobiDB-lite"/>
    </source>
</evidence>
<dbReference type="InterPro" id="IPR022596">
    <property type="entry name" value="GPR1/2/3_C"/>
</dbReference>
<keyword evidence="9" id="KW-1185">Reference proteome</keyword>
<proteinExistence type="predicted"/>
<protein>
    <recommendedName>
        <fullName evidence="7">G protein-coupled receptor GPR1/2/3 C-terminal domain-containing protein</fullName>
    </recommendedName>
</protein>
<evidence type="ECO:0000256" key="2">
    <source>
        <dbReference type="ARBA" id="ARBA00022692"/>
    </source>
</evidence>
<feature type="compositionally biased region" description="Low complexity" evidence="5">
    <location>
        <begin position="315"/>
        <end position="325"/>
    </location>
</feature>
<feature type="region of interest" description="Disordered" evidence="5">
    <location>
        <begin position="245"/>
        <end position="281"/>
    </location>
</feature>
<keyword evidence="3 6" id="KW-1133">Transmembrane helix</keyword>
<comment type="subcellular location">
    <subcellularLocation>
        <location evidence="1">Membrane</location>
        <topology evidence="1">Multi-pass membrane protein</topology>
    </subcellularLocation>
</comment>
<dbReference type="Pfam" id="PF11970">
    <property type="entry name" value="GPR_Gpa2_C"/>
    <property type="match status" value="1"/>
</dbReference>
<evidence type="ECO:0000313" key="9">
    <source>
        <dbReference type="Proteomes" id="UP000799750"/>
    </source>
</evidence>
<gene>
    <name evidence="8" type="ORF">BU16DRAFT_100712</name>
</gene>
<keyword evidence="2 6" id="KW-0812">Transmembrane</keyword>
<dbReference type="GO" id="GO:0007189">
    <property type="term" value="P:adenylate cyclase-activating G protein-coupled receptor signaling pathway"/>
    <property type="evidence" value="ECO:0007669"/>
    <property type="project" value="TreeGrafter"/>
</dbReference>
<organism evidence="8 9">
    <name type="scientific">Lophium mytilinum</name>
    <dbReference type="NCBI Taxonomy" id="390894"/>
    <lineage>
        <taxon>Eukaryota</taxon>
        <taxon>Fungi</taxon>
        <taxon>Dikarya</taxon>
        <taxon>Ascomycota</taxon>
        <taxon>Pezizomycotina</taxon>
        <taxon>Dothideomycetes</taxon>
        <taxon>Pleosporomycetidae</taxon>
        <taxon>Mytilinidiales</taxon>
        <taxon>Mytilinidiaceae</taxon>
        <taxon>Lophium</taxon>
    </lineage>
</organism>
<evidence type="ECO:0000256" key="4">
    <source>
        <dbReference type="ARBA" id="ARBA00023136"/>
    </source>
</evidence>
<keyword evidence="4 6" id="KW-0472">Membrane</keyword>